<feature type="domain" description="Enoyl reductase (ER)" evidence="6">
    <location>
        <begin position="9"/>
        <end position="345"/>
    </location>
</feature>
<dbReference type="InterPro" id="IPR013154">
    <property type="entry name" value="ADH-like_N"/>
</dbReference>
<dbReference type="InterPro" id="IPR047109">
    <property type="entry name" value="CAD-like"/>
</dbReference>
<dbReference type="SUPFAM" id="SSF51735">
    <property type="entry name" value="NAD(P)-binding Rossmann-fold domains"/>
    <property type="match status" value="1"/>
</dbReference>
<dbReference type="Pfam" id="PF00107">
    <property type="entry name" value="ADH_zinc_N"/>
    <property type="match status" value="1"/>
</dbReference>
<dbReference type="Gene3D" id="3.40.50.720">
    <property type="entry name" value="NAD(P)-binding Rossmann-like Domain"/>
    <property type="match status" value="1"/>
</dbReference>
<dbReference type="PROSITE" id="PS00065">
    <property type="entry name" value="D_2_HYDROXYACID_DH_1"/>
    <property type="match status" value="1"/>
</dbReference>
<dbReference type="InterPro" id="IPR011032">
    <property type="entry name" value="GroES-like_sf"/>
</dbReference>
<dbReference type="OrthoDB" id="1879366at2759"/>
<organism evidence="7 9">
    <name type="scientific">Fusarium culmorum</name>
    <dbReference type="NCBI Taxonomy" id="5516"/>
    <lineage>
        <taxon>Eukaryota</taxon>
        <taxon>Fungi</taxon>
        <taxon>Dikarya</taxon>
        <taxon>Ascomycota</taxon>
        <taxon>Pezizomycotina</taxon>
        <taxon>Sordariomycetes</taxon>
        <taxon>Hypocreomycetidae</taxon>
        <taxon>Hypocreales</taxon>
        <taxon>Nectriaceae</taxon>
        <taxon>Fusarium</taxon>
    </lineage>
</organism>
<protein>
    <submittedName>
        <fullName evidence="7">Alcohol dehydrogenase</fullName>
    </submittedName>
</protein>
<name>A0A2T4H8W2_FUSCU</name>
<dbReference type="InterPro" id="IPR002328">
    <property type="entry name" value="ADH_Zn_CS"/>
</dbReference>
<dbReference type="FunFam" id="3.40.50.720:FF:000022">
    <property type="entry name" value="Cinnamyl alcohol dehydrogenase"/>
    <property type="match status" value="1"/>
</dbReference>
<keyword evidence="2 5" id="KW-0479">Metal-binding</keyword>
<comment type="similarity">
    <text evidence="5">Belongs to the zinc-containing alcohol dehydrogenase family.</text>
</comment>
<dbReference type="Gene3D" id="3.90.180.10">
    <property type="entry name" value="Medium-chain alcohol dehydrogenases, catalytic domain"/>
    <property type="match status" value="1"/>
</dbReference>
<dbReference type="AlphaFoldDB" id="A0A2T4H8W2"/>
<dbReference type="PANTHER" id="PTHR42683">
    <property type="entry name" value="ALDEHYDE REDUCTASE"/>
    <property type="match status" value="1"/>
</dbReference>
<evidence type="ECO:0000256" key="4">
    <source>
        <dbReference type="ARBA" id="ARBA00023002"/>
    </source>
</evidence>
<evidence type="ECO:0000313" key="7">
    <source>
        <dbReference type="EMBL" id="PTD12244.1"/>
    </source>
</evidence>
<dbReference type="OMA" id="CRNQKQY"/>
<dbReference type="Proteomes" id="UP000663297">
    <property type="component" value="Chromosome 4"/>
</dbReference>
<keyword evidence="3 5" id="KW-0862">Zinc</keyword>
<dbReference type="SUPFAM" id="SSF50129">
    <property type="entry name" value="GroES-like"/>
    <property type="match status" value="1"/>
</dbReference>
<dbReference type="PROSITE" id="PS00059">
    <property type="entry name" value="ADH_ZINC"/>
    <property type="match status" value="1"/>
</dbReference>
<comment type="cofactor">
    <cofactor evidence="1 5">
        <name>Zn(2+)</name>
        <dbReference type="ChEBI" id="CHEBI:29105"/>
    </cofactor>
</comment>
<dbReference type="SMART" id="SM00829">
    <property type="entry name" value="PKS_ER"/>
    <property type="match status" value="1"/>
</dbReference>
<evidence type="ECO:0000256" key="2">
    <source>
        <dbReference type="ARBA" id="ARBA00022723"/>
    </source>
</evidence>
<evidence type="ECO:0000256" key="1">
    <source>
        <dbReference type="ARBA" id="ARBA00001947"/>
    </source>
</evidence>
<dbReference type="EMBL" id="PVEM01000001">
    <property type="protein sequence ID" value="PTD12244.1"/>
    <property type="molecule type" value="Genomic_DNA"/>
</dbReference>
<dbReference type="GO" id="GO:0016616">
    <property type="term" value="F:oxidoreductase activity, acting on the CH-OH group of donors, NAD or NADP as acceptor"/>
    <property type="evidence" value="ECO:0007669"/>
    <property type="project" value="InterPro"/>
</dbReference>
<reference evidence="7 9" key="1">
    <citation type="submission" date="2018-02" db="EMBL/GenBank/DDBJ databases">
        <title>Fusarium culmorum secondary metabolites in fungal-bacterial-plant interactions.</title>
        <authorList>
            <person name="Schmidt R."/>
        </authorList>
    </citation>
    <scope>NUCLEOTIDE SEQUENCE [LARGE SCALE GENOMIC DNA]</scope>
    <source>
        <strain evidence="7 9">PV</strain>
    </source>
</reference>
<dbReference type="GO" id="GO:0008270">
    <property type="term" value="F:zinc ion binding"/>
    <property type="evidence" value="ECO:0007669"/>
    <property type="project" value="InterPro"/>
</dbReference>
<accession>A0A2T4H8W2</accession>
<sequence length="348" mass="37624">MVSFKVFRGTPEGKIVADNVERELENHEVFIETTHSGVCGTDKLYMTSGVVLGHEGVGIVKAVGSAVTNVKNGDRVGFGYTHQICGHCDNCCTDRDQYCRDRQIYGFSDFNNGSFSYGAVWDSKTVCPIPEGYDSADAAPLLCAGSTVWTCLTQYGLRPLESVGIVGIGGLGHLAIKLAAAMGNHVVVFSSSESKRQEAMEYGASEFHVYKSGDKAPEGLKPVKHLLLCGSANIDYSGYVSSSIAFLEPKLTNDSLASIVDYDGSIYPLTASLEATPVPLTELSLKGIRIQGSLVGSRDSVRKLLEFVARKNITPTTMKYSLNEEGIEKALHDLKDGKVRYRAVLVKE</sequence>
<evidence type="ECO:0000256" key="3">
    <source>
        <dbReference type="ARBA" id="ARBA00022833"/>
    </source>
</evidence>
<dbReference type="EMBL" id="CP064750">
    <property type="protein sequence ID" value="QPC67774.1"/>
    <property type="molecule type" value="Genomic_DNA"/>
</dbReference>
<dbReference type="InterPro" id="IPR036291">
    <property type="entry name" value="NAD(P)-bd_dom_sf"/>
</dbReference>
<dbReference type="CDD" id="cd05283">
    <property type="entry name" value="CAD1"/>
    <property type="match status" value="1"/>
</dbReference>
<keyword evidence="4" id="KW-0560">Oxidoreductase</keyword>
<dbReference type="Proteomes" id="UP000241587">
    <property type="component" value="Unassembled WGS sequence"/>
</dbReference>
<dbReference type="InterPro" id="IPR020843">
    <property type="entry name" value="ER"/>
</dbReference>
<evidence type="ECO:0000259" key="6">
    <source>
        <dbReference type="SMART" id="SM00829"/>
    </source>
</evidence>
<evidence type="ECO:0000313" key="8">
    <source>
        <dbReference type="EMBL" id="QPC67774.1"/>
    </source>
</evidence>
<reference evidence="8" key="2">
    <citation type="submission" date="2020-11" db="EMBL/GenBank/DDBJ databases">
        <title>The chromosome-scale genome resource for two endophytic Fusarium species: F. culmorum and F. pseudograminearum.</title>
        <authorList>
            <person name="Yuan Z."/>
        </authorList>
    </citation>
    <scope>NUCLEOTIDE SEQUENCE</scope>
    <source>
        <strain evidence="8">Class2-1B</strain>
    </source>
</reference>
<proteinExistence type="inferred from homology"/>
<evidence type="ECO:0000256" key="5">
    <source>
        <dbReference type="RuleBase" id="RU361277"/>
    </source>
</evidence>
<dbReference type="InterPro" id="IPR013149">
    <property type="entry name" value="ADH-like_C"/>
</dbReference>
<keyword evidence="9" id="KW-1185">Reference proteome</keyword>
<gene>
    <name evidence="7" type="ORF">FCULG_00004948</name>
    <name evidence="8" type="ORF">HYE67_010005</name>
</gene>
<evidence type="ECO:0000313" key="9">
    <source>
        <dbReference type="Proteomes" id="UP000241587"/>
    </source>
</evidence>
<dbReference type="Pfam" id="PF08240">
    <property type="entry name" value="ADH_N"/>
    <property type="match status" value="1"/>
</dbReference>
<dbReference type="InterPro" id="IPR029752">
    <property type="entry name" value="D-isomer_DH_CS1"/>
</dbReference>